<evidence type="ECO:0000256" key="1">
    <source>
        <dbReference type="SAM" id="MobiDB-lite"/>
    </source>
</evidence>
<comment type="caution">
    <text evidence="2">The sequence shown here is derived from an EMBL/GenBank/DDBJ whole genome shotgun (WGS) entry which is preliminary data.</text>
</comment>
<feature type="region of interest" description="Disordered" evidence="1">
    <location>
        <begin position="124"/>
        <end position="210"/>
    </location>
</feature>
<dbReference type="EMBL" id="NMPR01000019">
    <property type="protein sequence ID" value="KAA8634696.1"/>
    <property type="molecule type" value="Genomic_DNA"/>
</dbReference>
<proteinExistence type="predicted"/>
<name>A0A8S8ZZT1_SORMA</name>
<feature type="compositionally biased region" description="Low complexity" evidence="1">
    <location>
        <begin position="87"/>
        <end position="98"/>
    </location>
</feature>
<protein>
    <submittedName>
        <fullName evidence="2">Uncharacterized protein</fullName>
    </submittedName>
</protein>
<feature type="compositionally biased region" description="Basic and acidic residues" evidence="1">
    <location>
        <begin position="36"/>
        <end position="52"/>
    </location>
</feature>
<reference evidence="2 3" key="1">
    <citation type="submission" date="2017-07" db="EMBL/GenBank/DDBJ databases">
        <title>Genome sequence of the Sordaria macrospora wild type strain R19027.</title>
        <authorList>
            <person name="Nowrousian M."/>
            <person name="Teichert I."/>
            <person name="Kueck U."/>
        </authorList>
    </citation>
    <scope>NUCLEOTIDE SEQUENCE [LARGE SCALE GENOMIC DNA]</scope>
    <source>
        <strain evidence="2 3">R19027</strain>
        <tissue evidence="2">Mycelium</tissue>
    </source>
</reference>
<dbReference type="AlphaFoldDB" id="A0A8S8ZZT1"/>
<evidence type="ECO:0000313" key="3">
    <source>
        <dbReference type="Proteomes" id="UP000433876"/>
    </source>
</evidence>
<dbReference type="Proteomes" id="UP000433876">
    <property type="component" value="Unassembled WGS sequence"/>
</dbReference>
<evidence type="ECO:0000313" key="2">
    <source>
        <dbReference type="EMBL" id="KAA8634696.1"/>
    </source>
</evidence>
<organism evidence="2 3">
    <name type="scientific">Sordaria macrospora</name>
    <dbReference type="NCBI Taxonomy" id="5147"/>
    <lineage>
        <taxon>Eukaryota</taxon>
        <taxon>Fungi</taxon>
        <taxon>Dikarya</taxon>
        <taxon>Ascomycota</taxon>
        <taxon>Pezizomycotina</taxon>
        <taxon>Sordariomycetes</taxon>
        <taxon>Sordariomycetidae</taxon>
        <taxon>Sordariales</taxon>
        <taxon>Sordariaceae</taxon>
        <taxon>Sordaria</taxon>
    </lineage>
</organism>
<feature type="compositionally biased region" description="Basic and acidic residues" evidence="1">
    <location>
        <begin position="199"/>
        <end position="210"/>
    </location>
</feature>
<gene>
    <name evidence="2" type="ORF">SMACR_00822</name>
</gene>
<feature type="compositionally biased region" description="Gly residues" evidence="1">
    <location>
        <begin position="1"/>
        <end position="10"/>
    </location>
</feature>
<feature type="compositionally biased region" description="Polar residues" evidence="1">
    <location>
        <begin position="124"/>
        <end position="136"/>
    </location>
</feature>
<sequence>MEGQWGGSRGRGASIQDPESSEPPSEGLKLFSAGDSECRHWAGVHEPEDDRSGTAVRQRPQRYRRRPHLGPSLPPAALSPVIVHQIPSSHPPSAHTHSGIVGEPGSDGEHIACTLLIDDNTNHQLEPTSQISNSHSHGIRREQNGPGSCQADGQCRVSRHTPQPRPPRHASLHSLQLAEAPYPGRHSQGRARRGVQNVHSEDAPALQRRE</sequence>
<feature type="region of interest" description="Disordered" evidence="1">
    <location>
        <begin position="1"/>
        <end position="107"/>
    </location>
</feature>
<feature type="compositionally biased region" description="Basic residues" evidence="1">
    <location>
        <begin position="59"/>
        <end position="68"/>
    </location>
</feature>
<accession>A0A8S8ZZT1</accession>